<dbReference type="Pfam" id="PF00589">
    <property type="entry name" value="Phage_integrase"/>
    <property type="match status" value="1"/>
</dbReference>
<gene>
    <name evidence="6" type="ORF">PAMC26577_17035</name>
</gene>
<evidence type="ECO:0000313" key="7">
    <source>
        <dbReference type="Proteomes" id="UP000195221"/>
    </source>
</evidence>
<dbReference type="InterPro" id="IPR013762">
    <property type="entry name" value="Integrase-like_cat_sf"/>
</dbReference>
<organism evidence="6 7">
    <name type="scientific">Caballeronia sordidicola</name>
    <name type="common">Burkholderia sordidicola</name>
    <dbReference type="NCBI Taxonomy" id="196367"/>
    <lineage>
        <taxon>Bacteria</taxon>
        <taxon>Pseudomonadati</taxon>
        <taxon>Pseudomonadota</taxon>
        <taxon>Betaproteobacteria</taxon>
        <taxon>Burkholderiales</taxon>
        <taxon>Burkholderiaceae</taxon>
        <taxon>Caballeronia</taxon>
    </lineage>
</organism>
<keyword evidence="3" id="KW-0238">DNA-binding</keyword>
<dbReference type="PANTHER" id="PTHR30349">
    <property type="entry name" value="PHAGE INTEGRASE-RELATED"/>
    <property type="match status" value="1"/>
</dbReference>
<sequence>MTLSELVAQYVSHKRALGMRFDSEAATLASFCRRVDGNIDVTAVTLRQVHDFLTGNRPLTNHWRKRRSVLDCLFRFALSRGHVSASPLSPYSPELPPPLIPYIYSQQELKCLLDVAPAACSPYGLLDAYVLRALILILYGACLRHGEALRLTMQDVNLDEAVLHVHESKFYKSRLVPLGADPNSAMRTYARQRNQRFGQAPAAPFFCFRDGRPVTQKAVCKAFQRQRVLANIQREGGASCQPRLHDLRHSGAVHRLIAWYRGGVELQLLLPQLATYLGHIDLASTQRYLTLTPELLNEAGTRFAPAVGQIPPGMVTSNSPTCRPSIELTGEVSQGVYLSLLRTRRSSGSELK</sequence>
<proteinExistence type="inferred from homology"/>
<name>A0A242MT24_CABSO</name>
<dbReference type="PROSITE" id="PS51898">
    <property type="entry name" value="TYR_RECOMBINASE"/>
    <property type="match status" value="1"/>
</dbReference>
<dbReference type="AlphaFoldDB" id="A0A242MT24"/>
<evidence type="ECO:0000313" key="6">
    <source>
        <dbReference type="EMBL" id="OTP73918.1"/>
    </source>
</evidence>
<evidence type="ECO:0000259" key="5">
    <source>
        <dbReference type="PROSITE" id="PS51898"/>
    </source>
</evidence>
<evidence type="ECO:0000256" key="3">
    <source>
        <dbReference type="ARBA" id="ARBA00023125"/>
    </source>
</evidence>
<dbReference type="GO" id="GO:0015074">
    <property type="term" value="P:DNA integration"/>
    <property type="evidence" value="ECO:0007669"/>
    <property type="project" value="UniProtKB-KW"/>
</dbReference>
<keyword evidence="4" id="KW-0233">DNA recombination</keyword>
<keyword evidence="2" id="KW-0229">DNA integration</keyword>
<dbReference type="PANTHER" id="PTHR30349:SF41">
    <property type="entry name" value="INTEGRASE_RECOMBINASE PROTEIN MJ0367-RELATED"/>
    <property type="match status" value="1"/>
</dbReference>
<evidence type="ECO:0000256" key="2">
    <source>
        <dbReference type="ARBA" id="ARBA00022908"/>
    </source>
</evidence>
<dbReference type="InterPro" id="IPR050090">
    <property type="entry name" value="Tyrosine_recombinase_XerCD"/>
</dbReference>
<dbReference type="InterPro" id="IPR011010">
    <property type="entry name" value="DNA_brk_join_enz"/>
</dbReference>
<feature type="domain" description="Tyr recombinase" evidence="5">
    <location>
        <begin position="99"/>
        <end position="301"/>
    </location>
</feature>
<dbReference type="RefSeq" id="WP_075358821.1">
    <property type="nucleotide sequence ID" value="NZ_MSRG01000044.1"/>
</dbReference>
<comment type="caution">
    <text evidence="6">The sequence shown here is derived from an EMBL/GenBank/DDBJ whole genome shotgun (WGS) entry which is preliminary data.</text>
</comment>
<evidence type="ECO:0000256" key="1">
    <source>
        <dbReference type="ARBA" id="ARBA00008857"/>
    </source>
</evidence>
<dbReference type="EMBL" id="NBTZ01000072">
    <property type="protein sequence ID" value="OTP73918.1"/>
    <property type="molecule type" value="Genomic_DNA"/>
</dbReference>
<dbReference type="SUPFAM" id="SSF56349">
    <property type="entry name" value="DNA breaking-rejoining enzymes"/>
    <property type="match status" value="1"/>
</dbReference>
<accession>A0A242MT24</accession>
<dbReference type="GO" id="GO:0006310">
    <property type="term" value="P:DNA recombination"/>
    <property type="evidence" value="ECO:0007669"/>
    <property type="project" value="UniProtKB-KW"/>
</dbReference>
<dbReference type="Gene3D" id="1.10.443.10">
    <property type="entry name" value="Intergrase catalytic core"/>
    <property type="match status" value="1"/>
</dbReference>
<comment type="similarity">
    <text evidence="1">Belongs to the 'phage' integrase family.</text>
</comment>
<dbReference type="GO" id="GO:0003677">
    <property type="term" value="F:DNA binding"/>
    <property type="evidence" value="ECO:0007669"/>
    <property type="project" value="UniProtKB-KW"/>
</dbReference>
<protein>
    <submittedName>
        <fullName evidence="6">Putative integrase/recombinase</fullName>
    </submittedName>
</protein>
<reference evidence="6 7" key="1">
    <citation type="submission" date="2017-03" db="EMBL/GenBank/DDBJ databases">
        <title>Genome analysis of strain PAMC 26577.</title>
        <authorList>
            <person name="Oh H.-M."/>
            <person name="Yang J.-A."/>
        </authorList>
    </citation>
    <scope>NUCLEOTIDE SEQUENCE [LARGE SCALE GENOMIC DNA]</scope>
    <source>
        <strain evidence="6 7">PAMC 26577</strain>
    </source>
</reference>
<dbReference type="InterPro" id="IPR002104">
    <property type="entry name" value="Integrase_catalytic"/>
</dbReference>
<dbReference type="Proteomes" id="UP000195221">
    <property type="component" value="Unassembled WGS sequence"/>
</dbReference>
<evidence type="ECO:0000256" key="4">
    <source>
        <dbReference type="ARBA" id="ARBA00023172"/>
    </source>
</evidence>